<keyword evidence="2" id="KW-1185">Reference proteome</keyword>
<dbReference type="Proteomes" id="UP000477651">
    <property type="component" value="Unassembled WGS sequence"/>
</dbReference>
<proteinExistence type="predicted"/>
<dbReference type="AlphaFoldDB" id="A0A6L9Y367"/>
<name>A0A6L9Y367_9BURK</name>
<organism evidence="1 2">
    <name type="scientific">Pelistega ratti</name>
    <dbReference type="NCBI Taxonomy" id="2652177"/>
    <lineage>
        <taxon>Bacteria</taxon>
        <taxon>Pseudomonadati</taxon>
        <taxon>Pseudomonadota</taxon>
        <taxon>Betaproteobacteria</taxon>
        <taxon>Burkholderiales</taxon>
        <taxon>Alcaligenaceae</taxon>
        <taxon>Pelistega</taxon>
    </lineage>
</organism>
<evidence type="ECO:0000313" key="2">
    <source>
        <dbReference type="Proteomes" id="UP000477651"/>
    </source>
</evidence>
<dbReference type="RefSeq" id="WP_163763617.1">
    <property type="nucleotide sequence ID" value="NZ_JAAGYR010000001.1"/>
</dbReference>
<comment type="caution">
    <text evidence="1">The sequence shown here is derived from an EMBL/GenBank/DDBJ whole genome shotgun (WGS) entry which is preliminary data.</text>
</comment>
<reference evidence="1 2" key="1">
    <citation type="submission" date="2020-02" db="EMBL/GenBank/DDBJ databases">
        <title>Pelistega sp. NLN82 were isolated from wild rodents of the Hainan Island.</title>
        <authorList>
            <person name="Niu N."/>
            <person name="Zhou J."/>
        </authorList>
    </citation>
    <scope>NUCLEOTIDE SEQUENCE [LARGE SCALE GENOMIC DNA]</scope>
    <source>
        <strain evidence="1 2">NLN82</strain>
    </source>
</reference>
<sequence>MIRNESNIIESIKIFHQQTIRTESLALKHLHLVEDSPLPTVARLILELANKLRP</sequence>
<gene>
    <name evidence="1" type="ORF">F9B74_00455</name>
</gene>
<evidence type="ECO:0000313" key="1">
    <source>
        <dbReference type="EMBL" id="NEN74802.1"/>
    </source>
</evidence>
<accession>A0A6L9Y367</accession>
<protein>
    <submittedName>
        <fullName evidence="1">Uncharacterized protein</fullName>
    </submittedName>
</protein>
<dbReference type="EMBL" id="JAAGYR010000001">
    <property type="protein sequence ID" value="NEN74802.1"/>
    <property type="molecule type" value="Genomic_DNA"/>
</dbReference>